<dbReference type="GO" id="GO:0003700">
    <property type="term" value="F:DNA-binding transcription factor activity"/>
    <property type="evidence" value="ECO:0007669"/>
    <property type="project" value="InterPro"/>
</dbReference>
<feature type="compositionally biased region" description="Gly residues" evidence="1">
    <location>
        <begin position="76"/>
        <end position="93"/>
    </location>
</feature>
<feature type="compositionally biased region" description="Gly residues" evidence="1">
    <location>
        <begin position="22"/>
        <end position="33"/>
    </location>
</feature>
<gene>
    <name evidence="3" type="ORF">BKA10_002657</name>
</gene>
<dbReference type="InterPro" id="IPR039422">
    <property type="entry name" value="MarR/SlyA-like"/>
</dbReference>
<feature type="domain" description="HTH marR-type" evidence="2">
    <location>
        <begin position="8"/>
        <end position="199"/>
    </location>
</feature>
<sequence>MTDSDASAAELDALMAALAQLRGGGPGPFGGRPVGPDAPSEASSSGGGWGPRGNRSRGGHHSHGGPQGHGPFDGTHGSGPFGPGPLGRGGRLGGPARLRLLDALAAASHPLTVSEVGESIGVDQPRASRLIQQAVELGLVRREADPDDARRTRVALTDEGARVARGLRGRRREQLSSALADFSIQERTDLVRLLAKLAAAWPDPPSRHDR</sequence>
<dbReference type="InterPro" id="IPR036388">
    <property type="entry name" value="WH-like_DNA-bd_sf"/>
</dbReference>
<dbReference type="PRINTS" id="PR00598">
    <property type="entry name" value="HTHMARR"/>
</dbReference>
<evidence type="ECO:0000313" key="4">
    <source>
        <dbReference type="Proteomes" id="UP000549113"/>
    </source>
</evidence>
<dbReference type="AlphaFoldDB" id="A0AA40SR57"/>
<comment type="caution">
    <text evidence="3">The sequence shown here is derived from an EMBL/GenBank/DDBJ whole genome shotgun (WGS) entry which is preliminary data.</text>
</comment>
<keyword evidence="3" id="KW-0238">DNA-binding</keyword>
<evidence type="ECO:0000259" key="2">
    <source>
        <dbReference type="PROSITE" id="PS50995"/>
    </source>
</evidence>
<dbReference type="GO" id="GO:0006950">
    <property type="term" value="P:response to stress"/>
    <property type="evidence" value="ECO:0007669"/>
    <property type="project" value="TreeGrafter"/>
</dbReference>
<accession>A0AA40SR57</accession>
<dbReference type="Pfam" id="PF12802">
    <property type="entry name" value="MarR_2"/>
    <property type="match status" value="1"/>
</dbReference>
<dbReference type="InterPro" id="IPR000835">
    <property type="entry name" value="HTH_MarR-typ"/>
</dbReference>
<protein>
    <submittedName>
        <fullName evidence="3">DNA-binding MarR family transcriptional regulator</fullName>
    </submittedName>
</protein>
<dbReference type="PANTHER" id="PTHR33164">
    <property type="entry name" value="TRANSCRIPTIONAL REGULATOR, MARR FAMILY"/>
    <property type="match status" value="1"/>
</dbReference>
<name>A0AA40SR57_9MICO</name>
<feature type="compositionally biased region" description="Basic residues" evidence="1">
    <location>
        <begin position="54"/>
        <end position="63"/>
    </location>
</feature>
<dbReference type="InterPro" id="IPR036390">
    <property type="entry name" value="WH_DNA-bd_sf"/>
</dbReference>
<dbReference type="RefSeq" id="WP_241740148.1">
    <property type="nucleotide sequence ID" value="NZ_BAABCO010000004.1"/>
</dbReference>
<organism evidence="3 4">
    <name type="scientific">Microbacterium invictum</name>
    <dbReference type="NCBI Taxonomy" id="515415"/>
    <lineage>
        <taxon>Bacteria</taxon>
        <taxon>Bacillati</taxon>
        <taxon>Actinomycetota</taxon>
        <taxon>Actinomycetes</taxon>
        <taxon>Micrococcales</taxon>
        <taxon>Microbacteriaceae</taxon>
        <taxon>Microbacterium</taxon>
    </lineage>
</organism>
<dbReference type="Gene3D" id="1.10.10.10">
    <property type="entry name" value="Winged helix-like DNA-binding domain superfamily/Winged helix DNA-binding domain"/>
    <property type="match status" value="1"/>
</dbReference>
<dbReference type="InterPro" id="IPR001845">
    <property type="entry name" value="HTH_ArsR_DNA-bd_dom"/>
</dbReference>
<evidence type="ECO:0000256" key="1">
    <source>
        <dbReference type="SAM" id="MobiDB-lite"/>
    </source>
</evidence>
<dbReference type="SUPFAM" id="SSF46785">
    <property type="entry name" value="Winged helix' DNA-binding domain"/>
    <property type="match status" value="1"/>
</dbReference>
<proteinExistence type="predicted"/>
<feature type="region of interest" description="Disordered" evidence="1">
    <location>
        <begin position="21"/>
        <end position="93"/>
    </location>
</feature>
<dbReference type="SMART" id="SM00347">
    <property type="entry name" value="HTH_MARR"/>
    <property type="match status" value="1"/>
</dbReference>
<dbReference type="PROSITE" id="PS50995">
    <property type="entry name" value="HTH_MARR_2"/>
    <property type="match status" value="1"/>
</dbReference>
<evidence type="ECO:0000313" key="3">
    <source>
        <dbReference type="EMBL" id="MBB4140863.1"/>
    </source>
</evidence>
<dbReference type="PANTHER" id="PTHR33164:SF57">
    <property type="entry name" value="MARR-FAMILY TRANSCRIPTIONAL REGULATOR"/>
    <property type="match status" value="1"/>
</dbReference>
<reference evidence="3 4" key="1">
    <citation type="submission" date="2020-08" db="EMBL/GenBank/DDBJ databases">
        <title>Sequencing the genomes of 1000 actinobacteria strains.</title>
        <authorList>
            <person name="Klenk H.-P."/>
        </authorList>
    </citation>
    <scope>NUCLEOTIDE SEQUENCE [LARGE SCALE GENOMIC DNA]</scope>
    <source>
        <strain evidence="3 4">DSM 19600</strain>
    </source>
</reference>
<keyword evidence="4" id="KW-1185">Reference proteome</keyword>
<dbReference type="Proteomes" id="UP000549113">
    <property type="component" value="Unassembled WGS sequence"/>
</dbReference>
<dbReference type="EMBL" id="JACIFH010000001">
    <property type="protein sequence ID" value="MBB4140863.1"/>
    <property type="molecule type" value="Genomic_DNA"/>
</dbReference>
<dbReference type="SMART" id="SM00418">
    <property type="entry name" value="HTH_ARSR"/>
    <property type="match status" value="1"/>
</dbReference>
<dbReference type="GO" id="GO:0003677">
    <property type="term" value="F:DNA binding"/>
    <property type="evidence" value="ECO:0007669"/>
    <property type="project" value="UniProtKB-KW"/>
</dbReference>